<accession>A0A232EEA6</accession>
<feature type="non-terminal residue" evidence="1">
    <location>
        <position position="1"/>
    </location>
</feature>
<dbReference type="Proteomes" id="UP000215335">
    <property type="component" value="Unassembled WGS sequence"/>
</dbReference>
<dbReference type="EMBL" id="NNAY01005409">
    <property type="protein sequence ID" value="OXU16689.1"/>
    <property type="molecule type" value="Genomic_DNA"/>
</dbReference>
<dbReference type="AlphaFoldDB" id="A0A232EEA6"/>
<organism evidence="1 2">
    <name type="scientific">Trichomalopsis sarcophagae</name>
    <dbReference type="NCBI Taxonomy" id="543379"/>
    <lineage>
        <taxon>Eukaryota</taxon>
        <taxon>Metazoa</taxon>
        <taxon>Ecdysozoa</taxon>
        <taxon>Arthropoda</taxon>
        <taxon>Hexapoda</taxon>
        <taxon>Insecta</taxon>
        <taxon>Pterygota</taxon>
        <taxon>Neoptera</taxon>
        <taxon>Endopterygota</taxon>
        <taxon>Hymenoptera</taxon>
        <taxon>Apocrita</taxon>
        <taxon>Proctotrupomorpha</taxon>
        <taxon>Chalcidoidea</taxon>
        <taxon>Pteromalidae</taxon>
        <taxon>Pteromalinae</taxon>
        <taxon>Trichomalopsis</taxon>
    </lineage>
</organism>
<keyword evidence="2" id="KW-1185">Reference proteome</keyword>
<sequence length="121" mass="14239">ILSRARKTYPVSVEHFAAQRVSQLVRVSGVRPHVRYQTIINTSLNFSPSSLFLLLLGPTDDCFDYSRQFQVDRSYTKMSMKSVVLRQLEEKCSLLKSRMEHTSRLIQQHRDPYAELYEERE</sequence>
<evidence type="ECO:0000313" key="1">
    <source>
        <dbReference type="EMBL" id="OXU16689.1"/>
    </source>
</evidence>
<proteinExistence type="predicted"/>
<name>A0A232EEA6_9HYME</name>
<gene>
    <name evidence="1" type="ORF">TSAR_012915</name>
</gene>
<evidence type="ECO:0000313" key="2">
    <source>
        <dbReference type="Proteomes" id="UP000215335"/>
    </source>
</evidence>
<protein>
    <submittedName>
        <fullName evidence="1">Uncharacterized protein</fullName>
    </submittedName>
</protein>
<comment type="caution">
    <text evidence="1">The sequence shown here is derived from an EMBL/GenBank/DDBJ whole genome shotgun (WGS) entry which is preliminary data.</text>
</comment>
<reference evidence="1 2" key="1">
    <citation type="journal article" date="2017" name="Curr. Biol.">
        <title>The Evolution of Venom by Co-option of Single-Copy Genes.</title>
        <authorList>
            <person name="Martinson E.O."/>
            <person name="Mrinalini"/>
            <person name="Kelkar Y.D."/>
            <person name="Chang C.H."/>
            <person name="Werren J.H."/>
        </authorList>
    </citation>
    <scope>NUCLEOTIDE SEQUENCE [LARGE SCALE GENOMIC DNA]</scope>
    <source>
        <strain evidence="1 2">Alberta</strain>
        <tissue evidence="1">Whole body</tissue>
    </source>
</reference>